<dbReference type="Gramene" id="KZM90150">
    <property type="protein sequence ID" value="KZM90150"/>
    <property type="gene ID" value="DCAR_022485"/>
</dbReference>
<dbReference type="OMA" id="MITLQYF"/>
<reference evidence="6" key="1">
    <citation type="journal article" date="2016" name="Nat. Genet.">
        <title>A high-quality carrot genome assembly provides new insights into carotenoid accumulation and asterid genome evolution.</title>
        <authorList>
            <person name="Iorizzo M."/>
            <person name="Ellison S."/>
            <person name="Senalik D."/>
            <person name="Zeng P."/>
            <person name="Satapoomin P."/>
            <person name="Huang J."/>
            <person name="Bowman M."/>
            <person name="Iovene M."/>
            <person name="Sanseverino W."/>
            <person name="Cavagnaro P."/>
            <person name="Yildiz M."/>
            <person name="Macko-Podgorni A."/>
            <person name="Moranska E."/>
            <person name="Grzebelus E."/>
            <person name="Grzebelus D."/>
            <person name="Ashrafi H."/>
            <person name="Zheng Z."/>
            <person name="Cheng S."/>
            <person name="Spooner D."/>
            <person name="Van Deynze A."/>
            <person name="Simon P."/>
        </authorList>
    </citation>
    <scope>NUCLEOTIDE SEQUENCE [LARGE SCALE GENOMIC DNA]</scope>
    <source>
        <tissue evidence="6">Leaf</tissue>
    </source>
</reference>
<gene>
    <name evidence="6" type="ORF">DCAR_022485</name>
    <name evidence="7" type="ORF">DCAR_0623673</name>
</gene>
<feature type="transmembrane region" description="Helical" evidence="5">
    <location>
        <begin position="87"/>
        <end position="105"/>
    </location>
</feature>
<feature type="transmembrane region" description="Helical" evidence="5">
    <location>
        <begin position="12"/>
        <end position="36"/>
    </location>
</feature>
<dbReference type="Proteomes" id="UP000077755">
    <property type="component" value="Chromosome 6"/>
</dbReference>
<feature type="transmembrane region" description="Helical" evidence="5">
    <location>
        <begin position="175"/>
        <end position="199"/>
    </location>
</feature>
<evidence type="ECO:0000256" key="1">
    <source>
        <dbReference type="ARBA" id="ARBA00004141"/>
    </source>
</evidence>
<organism evidence="6">
    <name type="scientific">Daucus carota subsp. sativus</name>
    <name type="common">Carrot</name>
    <dbReference type="NCBI Taxonomy" id="79200"/>
    <lineage>
        <taxon>Eukaryota</taxon>
        <taxon>Viridiplantae</taxon>
        <taxon>Streptophyta</taxon>
        <taxon>Embryophyta</taxon>
        <taxon>Tracheophyta</taxon>
        <taxon>Spermatophyta</taxon>
        <taxon>Magnoliopsida</taxon>
        <taxon>eudicotyledons</taxon>
        <taxon>Gunneridae</taxon>
        <taxon>Pentapetalae</taxon>
        <taxon>asterids</taxon>
        <taxon>campanulids</taxon>
        <taxon>Apiales</taxon>
        <taxon>Apiaceae</taxon>
        <taxon>Apioideae</taxon>
        <taxon>Scandiceae</taxon>
        <taxon>Daucinae</taxon>
        <taxon>Daucus</taxon>
        <taxon>Daucus sect. Daucus</taxon>
    </lineage>
</organism>
<sequence length="291" mass="33362">MNLNIYNMNRGQLTLLGSTICVMLSVLFSIKLLLAHLSNWKKPKEQKAIVVIILMAPIYAVDSYVGLLDFRGSEAFFMLLDSIKECYEALVMAKFLALLYTYLNISISKSIVPDEVKGREIHHSFPMTLFQPHSVRLNHKTLKLLKYWTWQFVAIRPVCSILMIALQLLDIYPAWISWTFTIILNISVSLALYSLVLFYHVFAKELAPHNPLAKFLCVKGIVFFCFWQGIVLEMLVAAGIIQSHHIWLDVVHIQQAYQNILVIVEMVFFSIFQMSAYSAAPYAGMKDKKTD</sequence>
<evidence type="ECO:0000313" key="8">
    <source>
        <dbReference type="Proteomes" id="UP000077755"/>
    </source>
</evidence>
<feature type="transmembrane region" description="Helical" evidence="5">
    <location>
        <begin position="220"/>
        <end position="240"/>
    </location>
</feature>
<dbReference type="Pfam" id="PF03619">
    <property type="entry name" value="Solute_trans_a"/>
    <property type="match status" value="1"/>
</dbReference>
<evidence type="ECO:0008006" key="9">
    <source>
        <dbReference type="Google" id="ProtNLM"/>
    </source>
</evidence>
<reference evidence="7" key="2">
    <citation type="submission" date="2022-03" db="EMBL/GenBank/DDBJ databases">
        <title>Draft title - Genomic analysis of global carrot germplasm unveils the trajectory of domestication and the origin of high carotenoid orange carrot.</title>
        <authorList>
            <person name="Iorizzo M."/>
            <person name="Ellison S."/>
            <person name="Senalik D."/>
            <person name="Macko-Podgorni A."/>
            <person name="Grzebelus D."/>
            <person name="Bostan H."/>
            <person name="Rolling W."/>
            <person name="Curaba J."/>
            <person name="Simon P."/>
        </authorList>
    </citation>
    <scope>NUCLEOTIDE SEQUENCE</scope>
    <source>
        <tissue evidence="7">Leaf</tissue>
    </source>
</reference>
<feature type="transmembrane region" description="Helical" evidence="5">
    <location>
        <begin position="147"/>
        <end position="169"/>
    </location>
</feature>
<evidence type="ECO:0000256" key="5">
    <source>
        <dbReference type="SAM" id="Phobius"/>
    </source>
</evidence>
<dbReference type="KEGG" id="dcr:108224833"/>
<dbReference type="SMART" id="SM01417">
    <property type="entry name" value="Solute_trans_a"/>
    <property type="match status" value="1"/>
</dbReference>
<dbReference type="EMBL" id="LNRQ01000006">
    <property type="protein sequence ID" value="KZM90150.1"/>
    <property type="molecule type" value="Genomic_DNA"/>
</dbReference>
<keyword evidence="4 5" id="KW-0472">Membrane</keyword>
<comment type="subcellular location">
    <subcellularLocation>
        <location evidence="1">Membrane</location>
        <topology evidence="1">Multi-pass membrane protein</topology>
    </subcellularLocation>
</comment>
<keyword evidence="3 5" id="KW-1133">Transmembrane helix</keyword>
<proteinExistence type="predicted"/>
<accession>A0A161ZTX5</accession>
<evidence type="ECO:0000256" key="2">
    <source>
        <dbReference type="ARBA" id="ARBA00022692"/>
    </source>
</evidence>
<dbReference type="GO" id="GO:0016020">
    <property type="term" value="C:membrane"/>
    <property type="evidence" value="ECO:0007669"/>
    <property type="project" value="UniProtKB-SubCell"/>
</dbReference>
<dbReference type="AlphaFoldDB" id="A0A161ZTX5"/>
<dbReference type="InterPro" id="IPR005178">
    <property type="entry name" value="Ostalpha/TMEM184C"/>
</dbReference>
<feature type="transmembrane region" description="Helical" evidence="5">
    <location>
        <begin position="48"/>
        <end position="67"/>
    </location>
</feature>
<evidence type="ECO:0000313" key="6">
    <source>
        <dbReference type="EMBL" id="KZM90150.1"/>
    </source>
</evidence>
<evidence type="ECO:0000256" key="4">
    <source>
        <dbReference type="ARBA" id="ARBA00023136"/>
    </source>
</evidence>
<keyword evidence="8" id="KW-1185">Reference proteome</keyword>
<dbReference type="PANTHER" id="PTHR23423">
    <property type="entry name" value="ORGANIC SOLUTE TRANSPORTER-RELATED"/>
    <property type="match status" value="1"/>
</dbReference>
<keyword evidence="2 5" id="KW-0812">Transmembrane</keyword>
<dbReference type="EMBL" id="CP093348">
    <property type="protein sequence ID" value="WOH04264.1"/>
    <property type="molecule type" value="Genomic_DNA"/>
</dbReference>
<name>A0A161ZTX5_DAUCS</name>
<protein>
    <recommendedName>
        <fullName evidence="9">Transmembrane protein 184C</fullName>
    </recommendedName>
</protein>
<evidence type="ECO:0000256" key="3">
    <source>
        <dbReference type="ARBA" id="ARBA00022989"/>
    </source>
</evidence>
<evidence type="ECO:0000313" key="7">
    <source>
        <dbReference type="EMBL" id="WOH04264.1"/>
    </source>
</evidence>
<feature type="transmembrane region" description="Helical" evidence="5">
    <location>
        <begin position="260"/>
        <end position="280"/>
    </location>
</feature>
<dbReference type="OrthoDB" id="5348404at2759"/>